<reference evidence="1 2" key="1">
    <citation type="journal article" date="2008" name="Nature">
        <title>The genome of the model beetle and pest Tribolium castaneum.</title>
        <authorList>
            <consortium name="Tribolium Genome Sequencing Consortium"/>
            <person name="Richards S."/>
            <person name="Gibbs R.A."/>
            <person name="Weinstock G.M."/>
            <person name="Brown S.J."/>
            <person name="Denell R."/>
            <person name="Beeman R.W."/>
            <person name="Gibbs R."/>
            <person name="Beeman R.W."/>
            <person name="Brown S.J."/>
            <person name="Bucher G."/>
            <person name="Friedrich M."/>
            <person name="Grimmelikhuijzen C.J."/>
            <person name="Klingler M."/>
            <person name="Lorenzen M."/>
            <person name="Richards S."/>
            <person name="Roth S."/>
            <person name="Schroder R."/>
            <person name="Tautz D."/>
            <person name="Zdobnov E.M."/>
            <person name="Muzny D."/>
            <person name="Gibbs R.A."/>
            <person name="Weinstock G.M."/>
            <person name="Attaway T."/>
            <person name="Bell S."/>
            <person name="Buhay C.J."/>
            <person name="Chandrabose M.N."/>
            <person name="Chavez D."/>
            <person name="Clerk-Blankenburg K.P."/>
            <person name="Cree A."/>
            <person name="Dao M."/>
            <person name="Davis C."/>
            <person name="Chacko J."/>
            <person name="Dinh H."/>
            <person name="Dugan-Rocha S."/>
            <person name="Fowler G."/>
            <person name="Garner T.T."/>
            <person name="Garnes J."/>
            <person name="Gnirke A."/>
            <person name="Hawes A."/>
            <person name="Hernandez J."/>
            <person name="Hines S."/>
            <person name="Holder M."/>
            <person name="Hume J."/>
            <person name="Jhangiani S.N."/>
            <person name="Joshi V."/>
            <person name="Khan Z.M."/>
            <person name="Jackson L."/>
            <person name="Kovar C."/>
            <person name="Kowis A."/>
            <person name="Lee S."/>
            <person name="Lewis L.R."/>
            <person name="Margolis J."/>
            <person name="Morgan M."/>
            <person name="Nazareth L.V."/>
            <person name="Nguyen N."/>
            <person name="Okwuonu G."/>
            <person name="Parker D."/>
            <person name="Richards S."/>
            <person name="Ruiz S.J."/>
            <person name="Santibanez J."/>
            <person name="Savard J."/>
            <person name="Scherer S.E."/>
            <person name="Schneider B."/>
            <person name="Sodergren E."/>
            <person name="Tautz D."/>
            <person name="Vattahil S."/>
            <person name="Villasana D."/>
            <person name="White C.S."/>
            <person name="Wright R."/>
            <person name="Park Y."/>
            <person name="Beeman R.W."/>
            <person name="Lord J."/>
            <person name="Oppert B."/>
            <person name="Lorenzen M."/>
            <person name="Brown S."/>
            <person name="Wang L."/>
            <person name="Savard J."/>
            <person name="Tautz D."/>
            <person name="Richards S."/>
            <person name="Weinstock G."/>
            <person name="Gibbs R.A."/>
            <person name="Liu Y."/>
            <person name="Worley K."/>
            <person name="Weinstock G."/>
            <person name="Elsik C.G."/>
            <person name="Reese J.T."/>
            <person name="Elhaik E."/>
            <person name="Landan G."/>
            <person name="Graur D."/>
            <person name="Arensburger P."/>
            <person name="Atkinson P."/>
            <person name="Beeman R.W."/>
            <person name="Beidler J."/>
            <person name="Brown S.J."/>
            <person name="Demuth J.P."/>
            <person name="Drury D.W."/>
            <person name="Du Y.Z."/>
            <person name="Fujiwara H."/>
            <person name="Lorenzen M."/>
            <person name="Maselli V."/>
            <person name="Osanai M."/>
            <person name="Park Y."/>
            <person name="Robertson H.M."/>
            <person name="Tu Z."/>
            <person name="Wang J.J."/>
            <person name="Wang S."/>
            <person name="Richards S."/>
            <person name="Song H."/>
            <person name="Zhang L."/>
            <person name="Sodergren E."/>
            <person name="Werner D."/>
            <person name="Stanke M."/>
            <person name="Morgenstern B."/>
            <person name="Solovyev V."/>
            <person name="Kosarev P."/>
            <person name="Brown G."/>
            <person name="Chen H.C."/>
            <person name="Ermolaeva O."/>
            <person name="Hlavina W."/>
            <person name="Kapustin Y."/>
            <person name="Kiryutin B."/>
            <person name="Kitts P."/>
            <person name="Maglott D."/>
            <person name="Pruitt K."/>
            <person name="Sapojnikov V."/>
            <person name="Souvorov A."/>
            <person name="Mackey A.J."/>
            <person name="Waterhouse R.M."/>
            <person name="Wyder S."/>
            <person name="Zdobnov E.M."/>
            <person name="Zdobnov E.M."/>
            <person name="Wyder S."/>
            <person name="Kriventseva E.V."/>
            <person name="Kadowaki T."/>
            <person name="Bork P."/>
            <person name="Aranda M."/>
            <person name="Bao R."/>
            <person name="Beermann A."/>
            <person name="Berns N."/>
            <person name="Bolognesi R."/>
            <person name="Bonneton F."/>
            <person name="Bopp D."/>
            <person name="Brown S.J."/>
            <person name="Bucher G."/>
            <person name="Butts T."/>
            <person name="Chaumot A."/>
            <person name="Denell R.E."/>
            <person name="Ferrier D.E."/>
            <person name="Friedrich M."/>
            <person name="Gordon C.M."/>
            <person name="Jindra M."/>
            <person name="Klingler M."/>
            <person name="Lan Q."/>
            <person name="Lattorff H.M."/>
            <person name="Laudet V."/>
            <person name="von Levetsow C."/>
            <person name="Liu Z."/>
            <person name="Lutz R."/>
            <person name="Lynch J.A."/>
            <person name="da Fonseca R.N."/>
            <person name="Posnien N."/>
            <person name="Reuter R."/>
            <person name="Roth S."/>
            <person name="Savard J."/>
            <person name="Schinko J.B."/>
            <person name="Schmitt C."/>
            <person name="Schoppmeier M."/>
            <person name="Schroder R."/>
            <person name="Shippy T.D."/>
            <person name="Simonnet F."/>
            <person name="Marques-Souza H."/>
            <person name="Tautz D."/>
            <person name="Tomoyasu Y."/>
            <person name="Trauner J."/>
            <person name="Van der Zee M."/>
            <person name="Vervoort M."/>
            <person name="Wittkopp N."/>
            <person name="Wimmer E.A."/>
            <person name="Yang X."/>
            <person name="Jones A.K."/>
            <person name="Sattelle D.B."/>
            <person name="Ebert P.R."/>
            <person name="Nelson D."/>
            <person name="Scott J.G."/>
            <person name="Beeman R.W."/>
            <person name="Muthukrishnan S."/>
            <person name="Kramer K.J."/>
            <person name="Arakane Y."/>
            <person name="Beeman R.W."/>
            <person name="Zhu Q."/>
            <person name="Hogenkamp D."/>
            <person name="Dixit R."/>
            <person name="Oppert B."/>
            <person name="Jiang H."/>
            <person name="Zou Z."/>
            <person name="Marshall J."/>
            <person name="Elpidina E."/>
            <person name="Vinokurov K."/>
            <person name="Oppert C."/>
            <person name="Zou Z."/>
            <person name="Evans J."/>
            <person name="Lu Z."/>
            <person name="Zhao P."/>
            <person name="Sumathipala N."/>
            <person name="Altincicek B."/>
            <person name="Vilcinskas A."/>
            <person name="Williams M."/>
            <person name="Hultmark D."/>
            <person name="Hetru C."/>
            <person name="Jiang H."/>
            <person name="Grimmelikhuijzen C.J."/>
            <person name="Hauser F."/>
            <person name="Cazzamali G."/>
            <person name="Williamson M."/>
            <person name="Park Y."/>
            <person name="Li B."/>
            <person name="Tanaka Y."/>
            <person name="Predel R."/>
            <person name="Neupert S."/>
            <person name="Schachtner J."/>
            <person name="Verleyen P."/>
            <person name="Raible F."/>
            <person name="Bork P."/>
            <person name="Friedrich M."/>
            <person name="Walden K.K."/>
            <person name="Robertson H.M."/>
            <person name="Angeli S."/>
            <person name="Foret S."/>
            <person name="Bucher G."/>
            <person name="Schuetz S."/>
            <person name="Maleszka R."/>
            <person name="Wimmer E.A."/>
            <person name="Beeman R.W."/>
            <person name="Lorenzen M."/>
            <person name="Tomoyasu Y."/>
            <person name="Miller S.C."/>
            <person name="Grossmann D."/>
            <person name="Bucher G."/>
        </authorList>
    </citation>
    <scope>NUCLEOTIDE SEQUENCE [LARGE SCALE GENOMIC DNA]</scope>
    <source>
        <strain evidence="1 2">Georgia GA2</strain>
    </source>
</reference>
<proteinExistence type="predicted"/>
<dbReference type="AlphaFoldDB" id="A0A139WAQ1"/>
<keyword evidence="2" id="KW-1185">Reference proteome</keyword>
<dbReference type="EMBL" id="KQ971380">
    <property type="protein sequence ID" value="KYB25012.1"/>
    <property type="molecule type" value="Genomic_DNA"/>
</dbReference>
<accession>A0A139WAQ1</accession>
<sequence>MFFFKTSFSFFYLNTHLNGFSSNVDDHSPKSSILIHAELGSMSRQGQRRVLDIYREDDKNNTQKNFN</sequence>
<name>A0A139WAQ1_TRICA</name>
<evidence type="ECO:0000313" key="2">
    <source>
        <dbReference type="Proteomes" id="UP000007266"/>
    </source>
</evidence>
<gene>
    <name evidence="1" type="primary">AUGUSTUS-3.0.2_31407</name>
    <name evidence="1" type="ORF">TcasGA2_TC031407</name>
</gene>
<dbReference type="InParanoid" id="A0A139WAQ1"/>
<reference evidence="1 2" key="2">
    <citation type="journal article" date="2010" name="Nucleic Acids Res.">
        <title>BeetleBase in 2010: revisions to provide comprehensive genomic information for Tribolium castaneum.</title>
        <authorList>
            <person name="Kim H.S."/>
            <person name="Murphy T."/>
            <person name="Xia J."/>
            <person name="Caragea D."/>
            <person name="Park Y."/>
            <person name="Beeman R.W."/>
            <person name="Lorenzen M.D."/>
            <person name="Butcher S."/>
            <person name="Manak J.R."/>
            <person name="Brown S.J."/>
        </authorList>
    </citation>
    <scope>GENOME REANNOTATION</scope>
    <source>
        <strain evidence="1 2">Georgia GA2</strain>
    </source>
</reference>
<organism evidence="1 2">
    <name type="scientific">Tribolium castaneum</name>
    <name type="common">Red flour beetle</name>
    <dbReference type="NCBI Taxonomy" id="7070"/>
    <lineage>
        <taxon>Eukaryota</taxon>
        <taxon>Metazoa</taxon>
        <taxon>Ecdysozoa</taxon>
        <taxon>Arthropoda</taxon>
        <taxon>Hexapoda</taxon>
        <taxon>Insecta</taxon>
        <taxon>Pterygota</taxon>
        <taxon>Neoptera</taxon>
        <taxon>Endopterygota</taxon>
        <taxon>Coleoptera</taxon>
        <taxon>Polyphaga</taxon>
        <taxon>Cucujiformia</taxon>
        <taxon>Tenebrionidae</taxon>
        <taxon>Tenebrionidae incertae sedis</taxon>
        <taxon>Tribolium</taxon>
    </lineage>
</organism>
<evidence type="ECO:0000313" key="1">
    <source>
        <dbReference type="EMBL" id="KYB25012.1"/>
    </source>
</evidence>
<protein>
    <submittedName>
        <fullName evidence="1">Uncharacterized protein</fullName>
    </submittedName>
</protein>
<dbReference type="Proteomes" id="UP000007266">
    <property type="component" value="Linkage group 10"/>
</dbReference>